<evidence type="ECO:0000313" key="4">
    <source>
        <dbReference type="Proteomes" id="UP001174934"/>
    </source>
</evidence>
<accession>A0AA39XMK1</accession>
<dbReference type="AlphaFoldDB" id="A0AA39XMK1"/>
<evidence type="ECO:0000313" key="3">
    <source>
        <dbReference type="EMBL" id="KAK0636808.1"/>
    </source>
</evidence>
<dbReference type="Pfam" id="PF00646">
    <property type="entry name" value="F-box"/>
    <property type="match status" value="1"/>
</dbReference>
<reference evidence="3" key="1">
    <citation type="submission" date="2023-06" db="EMBL/GenBank/DDBJ databases">
        <title>Genome-scale phylogeny and comparative genomics of the fungal order Sordariales.</title>
        <authorList>
            <consortium name="Lawrence Berkeley National Laboratory"/>
            <person name="Hensen N."/>
            <person name="Bonometti L."/>
            <person name="Westerberg I."/>
            <person name="Brannstrom I.O."/>
            <person name="Guillou S."/>
            <person name="Cros-Aarteil S."/>
            <person name="Calhoun S."/>
            <person name="Haridas S."/>
            <person name="Kuo A."/>
            <person name="Mondo S."/>
            <person name="Pangilinan J."/>
            <person name="Riley R."/>
            <person name="LaButti K."/>
            <person name="Andreopoulos B."/>
            <person name="Lipzen A."/>
            <person name="Chen C."/>
            <person name="Yanf M."/>
            <person name="Daum C."/>
            <person name="Ng V."/>
            <person name="Clum A."/>
            <person name="Steindorff A."/>
            <person name="Ohm R."/>
            <person name="Martin F."/>
            <person name="Silar P."/>
            <person name="Natvig D."/>
            <person name="Lalanne C."/>
            <person name="Gautier V."/>
            <person name="Ament-velasquez S.L."/>
            <person name="Kruys A."/>
            <person name="Hutchinson M.I."/>
            <person name="Powell A.J."/>
            <person name="Barry K."/>
            <person name="Miller A.N."/>
            <person name="Grigoriev I.V."/>
            <person name="Debuchy R."/>
            <person name="Gladieux P."/>
            <person name="Thoren M.H."/>
            <person name="Johannesson H."/>
        </authorList>
    </citation>
    <scope>NUCLEOTIDE SEQUENCE</scope>
    <source>
        <strain evidence="3">SMH3391-2</strain>
    </source>
</reference>
<keyword evidence="4" id="KW-1185">Reference proteome</keyword>
<dbReference type="EMBL" id="JAULSR010000001">
    <property type="protein sequence ID" value="KAK0636808.1"/>
    <property type="molecule type" value="Genomic_DNA"/>
</dbReference>
<sequence length="409" mass="46829">MAASASPLPLFAVLPDLAIDNVLNNLDMKSIGNLGNTCRSMRQGFAQYMRSYCIRRVRTTLTPIGIRYAIGLMTSCELLPSFIPTADGDSIEPEEYDILHGLLKLLRATDEPILNTLTNLSDDERFQLCKIAELTNAFTRRVINISLNTNVASESNVVAPHHLSRTELTRIERGFLTSEIMAVLGRVGWNGHFIPHFHQWEVEEIITAAGFYNNEMLFRKEDVSREAMEARDFATMVRSSDYRLAASRDEYHNRQRYYGNDDTSQLENKIGARFACQQSMIGKEISPRQRAQDNGSGSEYPGESTTRPSIAWYRYARSHRRMRHPQFDSKKLGIPCEFTTAGLFWNPVAGHFRDLRKKGWVFWDAERARRLGAAGVWQDRTVYNYIKWTVKTGMFGSPRWRDLLIRLGP</sequence>
<organism evidence="3 4">
    <name type="scientific">Bombardia bombarda</name>
    <dbReference type="NCBI Taxonomy" id="252184"/>
    <lineage>
        <taxon>Eukaryota</taxon>
        <taxon>Fungi</taxon>
        <taxon>Dikarya</taxon>
        <taxon>Ascomycota</taxon>
        <taxon>Pezizomycotina</taxon>
        <taxon>Sordariomycetes</taxon>
        <taxon>Sordariomycetidae</taxon>
        <taxon>Sordariales</taxon>
        <taxon>Lasiosphaeriaceae</taxon>
        <taxon>Bombardia</taxon>
    </lineage>
</organism>
<comment type="caution">
    <text evidence="3">The sequence shown here is derived from an EMBL/GenBank/DDBJ whole genome shotgun (WGS) entry which is preliminary data.</text>
</comment>
<proteinExistence type="predicted"/>
<dbReference type="InterPro" id="IPR001810">
    <property type="entry name" value="F-box_dom"/>
</dbReference>
<evidence type="ECO:0000259" key="2">
    <source>
        <dbReference type="Pfam" id="PF00646"/>
    </source>
</evidence>
<protein>
    <recommendedName>
        <fullName evidence="2">F-box domain-containing protein</fullName>
    </recommendedName>
</protein>
<feature type="compositionally biased region" description="Polar residues" evidence="1">
    <location>
        <begin position="292"/>
        <end position="305"/>
    </location>
</feature>
<gene>
    <name evidence="3" type="ORF">B0T17DRAFT_651508</name>
</gene>
<evidence type="ECO:0000256" key="1">
    <source>
        <dbReference type="SAM" id="MobiDB-lite"/>
    </source>
</evidence>
<name>A0AA39XMK1_9PEZI</name>
<dbReference type="Proteomes" id="UP001174934">
    <property type="component" value="Unassembled WGS sequence"/>
</dbReference>
<feature type="region of interest" description="Disordered" evidence="1">
    <location>
        <begin position="284"/>
        <end position="305"/>
    </location>
</feature>
<feature type="domain" description="F-box" evidence="2">
    <location>
        <begin position="14"/>
        <end position="43"/>
    </location>
</feature>